<dbReference type="InterPro" id="IPR005475">
    <property type="entry name" value="Transketolase-like_Pyr-bd"/>
</dbReference>
<feature type="domain" description="Transketolase-like pyrimidine-binding" evidence="4">
    <location>
        <begin position="7"/>
        <end position="172"/>
    </location>
</feature>
<dbReference type="InterPro" id="IPR033248">
    <property type="entry name" value="Transketolase_C"/>
</dbReference>
<dbReference type="Pfam" id="PF02779">
    <property type="entry name" value="Transket_pyr"/>
    <property type="match status" value="1"/>
</dbReference>
<dbReference type="InterPro" id="IPR009014">
    <property type="entry name" value="Transketo_C/PFOR_II"/>
</dbReference>
<protein>
    <recommendedName>
        <fullName evidence="4">Transketolase-like pyrimidine-binding domain-containing protein</fullName>
    </recommendedName>
</protein>
<dbReference type="InterPro" id="IPR051157">
    <property type="entry name" value="PDH/Transketolase"/>
</dbReference>
<comment type="cofactor">
    <cofactor evidence="1">
        <name>thiamine diphosphate</name>
        <dbReference type="ChEBI" id="CHEBI:58937"/>
    </cofactor>
</comment>
<evidence type="ECO:0000259" key="4">
    <source>
        <dbReference type="SMART" id="SM00861"/>
    </source>
</evidence>
<comment type="similarity">
    <text evidence="2">Belongs to the transketolase family.</text>
</comment>
<dbReference type="PANTHER" id="PTHR43825:SF1">
    <property type="entry name" value="TRANSKETOLASE-LIKE PYRIMIDINE-BINDING DOMAIN-CONTAINING PROTEIN"/>
    <property type="match status" value="1"/>
</dbReference>
<dbReference type="Gene3D" id="3.40.50.920">
    <property type="match status" value="1"/>
</dbReference>
<dbReference type="EMBL" id="UPPP01000108">
    <property type="protein sequence ID" value="VBB09183.1"/>
    <property type="molecule type" value="Genomic_DNA"/>
</dbReference>
<evidence type="ECO:0000256" key="2">
    <source>
        <dbReference type="ARBA" id="ARBA00007131"/>
    </source>
</evidence>
<name>A0A498RGF8_9FIRM</name>
<dbReference type="SUPFAM" id="SSF52922">
    <property type="entry name" value="TK C-terminal domain-like"/>
    <property type="match status" value="1"/>
</dbReference>
<dbReference type="FunFam" id="3.40.50.970:FF:000129">
    <property type="entry name" value="Transketolase"/>
    <property type="match status" value="1"/>
</dbReference>
<dbReference type="Pfam" id="PF02780">
    <property type="entry name" value="Transketolase_C"/>
    <property type="match status" value="1"/>
</dbReference>
<sequence length="320" mass="34008">MTEIIKKATRVSYGEALIELFPKYKNLVVLDADLAEATKTGIFKKAYPSRFIDCGIAEGNLMGVAAGLATAGMIPFASSFAMFTAGRAFEQVRNSIGYPHLPVKIGATHAGISVGEDGATHQCNEDIALMRSIPGMTVISPADDIEAKAAVEAAILHDGPVYMRFGRLESPVFNKAASYRFELGKGICIKDGTDVTIVATGMMVYESLQAAALLEREGIHARVINIHTIKPLDEELIARAAEETGLLITVEEHSIIGGLGDAVCSAVCKIRPVPVVKIGIQDQFGHSGPAVSLLKEFGLCTDHIVVVTKKALGSGNSRID</sequence>
<reference evidence="5 6" key="1">
    <citation type="submission" date="2018-06" db="EMBL/GenBank/DDBJ databases">
        <authorList>
            <person name="Strepis N."/>
        </authorList>
    </citation>
    <scope>NUCLEOTIDE SEQUENCE [LARGE SCALE GENOMIC DNA]</scope>
    <source>
        <strain evidence="5">LUCI</strain>
    </source>
</reference>
<keyword evidence="6" id="KW-1185">Reference proteome</keyword>
<dbReference type="SMART" id="SM00861">
    <property type="entry name" value="Transket_pyr"/>
    <property type="match status" value="1"/>
</dbReference>
<accession>A0A498RGF8</accession>
<keyword evidence="3" id="KW-0786">Thiamine pyrophosphate</keyword>
<dbReference type="RefSeq" id="WP_122630004.1">
    <property type="nucleotide sequence ID" value="NZ_UPPP01000108.1"/>
</dbReference>
<evidence type="ECO:0000256" key="1">
    <source>
        <dbReference type="ARBA" id="ARBA00001964"/>
    </source>
</evidence>
<dbReference type="Proteomes" id="UP000277811">
    <property type="component" value="Unassembled WGS sequence"/>
</dbReference>
<dbReference type="InterPro" id="IPR029061">
    <property type="entry name" value="THDP-binding"/>
</dbReference>
<evidence type="ECO:0000313" key="6">
    <source>
        <dbReference type="Proteomes" id="UP000277811"/>
    </source>
</evidence>
<dbReference type="Gene3D" id="3.40.50.970">
    <property type="match status" value="1"/>
</dbReference>
<dbReference type="SUPFAM" id="SSF52518">
    <property type="entry name" value="Thiamin diphosphate-binding fold (THDP-binding)"/>
    <property type="match status" value="1"/>
</dbReference>
<evidence type="ECO:0000256" key="3">
    <source>
        <dbReference type="ARBA" id="ARBA00023052"/>
    </source>
</evidence>
<dbReference type="AlphaFoldDB" id="A0A498RGF8"/>
<gene>
    <name evidence="5" type="ORF">LUCI_4469</name>
</gene>
<organism evidence="5 6">
    <name type="scientific">Lucifera butyrica</name>
    <dbReference type="NCBI Taxonomy" id="1351585"/>
    <lineage>
        <taxon>Bacteria</taxon>
        <taxon>Bacillati</taxon>
        <taxon>Bacillota</taxon>
        <taxon>Negativicutes</taxon>
        <taxon>Veillonellales</taxon>
        <taxon>Veillonellaceae</taxon>
        <taxon>Lucifera</taxon>
    </lineage>
</organism>
<dbReference type="OrthoDB" id="8732661at2"/>
<evidence type="ECO:0000313" key="5">
    <source>
        <dbReference type="EMBL" id="VBB09183.1"/>
    </source>
</evidence>
<dbReference type="PANTHER" id="PTHR43825">
    <property type="entry name" value="PYRUVATE DEHYDROGENASE E1 COMPONENT"/>
    <property type="match status" value="1"/>
</dbReference>
<proteinExistence type="inferred from homology"/>
<dbReference type="CDD" id="cd07033">
    <property type="entry name" value="TPP_PYR_DXS_TK_like"/>
    <property type="match status" value="1"/>
</dbReference>